<name>A0A0E2LRV5_PORGN</name>
<dbReference type="Proteomes" id="UP000016630">
    <property type="component" value="Unassembled WGS sequence"/>
</dbReference>
<gene>
    <name evidence="1" type="ORF">HMPREF1555_00785</name>
</gene>
<evidence type="ECO:0000313" key="2">
    <source>
        <dbReference type="Proteomes" id="UP000016630"/>
    </source>
</evidence>
<dbReference type="EMBL" id="AWUW01000048">
    <property type="protein sequence ID" value="ERJ67596.1"/>
    <property type="molecule type" value="Genomic_DNA"/>
</dbReference>
<comment type="caution">
    <text evidence="1">The sequence shown here is derived from an EMBL/GenBank/DDBJ whole genome shotgun (WGS) entry which is preliminary data.</text>
</comment>
<sequence length="39" mass="4290">MLIPDFTPLLIQSRYKNEKAETYLPSGGTSLFISTNATA</sequence>
<proteinExistence type="predicted"/>
<dbReference type="AlphaFoldDB" id="A0A0E2LRV5"/>
<organism evidence="1 2">
    <name type="scientific">Porphyromonas gingivalis F0570</name>
    <dbReference type="NCBI Taxonomy" id="1227271"/>
    <lineage>
        <taxon>Bacteria</taxon>
        <taxon>Pseudomonadati</taxon>
        <taxon>Bacteroidota</taxon>
        <taxon>Bacteroidia</taxon>
        <taxon>Bacteroidales</taxon>
        <taxon>Porphyromonadaceae</taxon>
        <taxon>Porphyromonas</taxon>
    </lineage>
</organism>
<evidence type="ECO:0000313" key="1">
    <source>
        <dbReference type="EMBL" id="ERJ67596.1"/>
    </source>
</evidence>
<protein>
    <submittedName>
        <fullName evidence="1">Uncharacterized protein</fullName>
    </submittedName>
</protein>
<reference evidence="1 2" key="1">
    <citation type="submission" date="2013-06" db="EMBL/GenBank/DDBJ databases">
        <authorList>
            <person name="Weinstock G."/>
            <person name="Sodergren E."/>
            <person name="Lobos E.A."/>
            <person name="Fulton L."/>
            <person name="Fulton R."/>
            <person name="Courtney L."/>
            <person name="Fronick C."/>
            <person name="O'Laughlin M."/>
            <person name="Godfrey J."/>
            <person name="Wilson R.M."/>
            <person name="Miner T."/>
            <person name="Farmer C."/>
            <person name="Delehaunty K."/>
            <person name="Cordes M."/>
            <person name="Minx P."/>
            <person name="Tomlinson C."/>
            <person name="Chen J."/>
            <person name="Wollam A."/>
            <person name="Pepin K.H."/>
            <person name="Bhonagiri V."/>
            <person name="Zhang X."/>
            <person name="Warren W."/>
            <person name="Mitreva M."/>
            <person name="Mardis E.R."/>
            <person name="Wilson R.K."/>
        </authorList>
    </citation>
    <scope>NUCLEOTIDE SEQUENCE [LARGE SCALE GENOMIC DNA]</scope>
    <source>
        <strain evidence="1 2">F0570</strain>
    </source>
</reference>
<dbReference type="HOGENOM" id="CLU_3314453_0_0_10"/>
<accession>A0A0E2LRV5</accession>